<dbReference type="PANTHER" id="PTHR43158">
    <property type="entry name" value="SKFA PEPTIDE EXPORT ATP-BINDING PROTEIN SKFE"/>
    <property type="match status" value="1"/>
</dbReference>
<feature type="domain" description="ABC transporter" evidence="4">
    <location>
        <begin position="42"/>
        <end position="75"/>
    </location>
</feature>
<feature type="compositionally biased region" description="Basic and acidic residues" evidence="3">
    <location>
        <begin position="1"/>
        <end position="19"/>
    </location>
</feature>
<comment type="caution">
    <text evidence="5">The sequence shown here is derived from an EMBL/GenBank/DDBJ whole genome shotgun (WGS) entry which is preliminary data.</text>
</comment>
<sequence>MAEKAYQSEEGRGRGENEKANSISIRGMQFAYPGQHPLFYEFNLNISPGSRCLLVGSNGSGKTTLLKIMAGKHMAGGRDVKRVINGLAFHDTQLVCSGDLASLGGSWSKTVGSAVSSVSF</sequence>
<gene>
    <name evidence="5" type="ORF">POTOM_021977</name>
</gene>
<keyword evidence="2" id="KW-0067">ATP-binding</keyword>
<dbReference type="Proteomes" id="UP000886885">
    <property type="component" value="Chromosome 5D"/>
</dbReference>
<dbReference type="GO" id="GO:0005524">
    <property type="term" value="F:ATP binding"/>
    <property type="evidence" value="ECO:0007669"/>
    <property type="project" value="UniProtKB-KW"/>
</dbReference>
<accession>A0A8X7ZUT7</accession>
<name>A0A8X7ZUT7_POPTO</name>
<evidence type="ECO:0000256" key="3">
    <source>
        <dbReference type="SAM" id="MobiDB-lite"/>
    </source>
</evidence>
<reference evidence="5" key="1">
    <citation type="journal article" date="2020" name="bioRxiv">
        <title>Hybrid origin of Populus tomentosa Carr. identified through genome sequencing and phylogenomic analysis.</title>
        <authorList>
            <person name="An X."/>
            <person name="Gao K."/>
            <person name="Chen Z."/>
            <person name="Li J."/>
            <person name="Yang X."/>
            <person name="Yang X."/>
            <person name="Zhou J."/>
            <person name="Guo T."/>
            <person name="Zhao T."/>
            <person name="Huang S."/>
            <person name="Miao D."/>
            <person name="Khan W.U."/>
            <person name="Rao P."/>
            <person name="Ye M."/>
            <person name="Lei B."/>
            <person name="Liao W."/>
            <person name="Wang J."/>
            <person name="Ji L."/>
            <person name="Li Y."/>
            <person name="Guo B."/>
            <person name="Mustafa N.S."/>
            <person name="Li S."/>
            <person name="Yun Q."/>
            <person name="Keller S.R."/>
            <person name="Mao J."/>
            <person name="Zhang R."/>
            <person name="Strauss S.H."/>
        </authorList>
    </citation>
    <scope>NUCLEOTIDE SEQUENCE</scope>
    <source>
        <strain evidence="5">GM15</strain>
        <tissue evidence="5">Leaf</tissue>
    </source>
</reference>
<evidence type="ECO:0000256" key="1">
    <source>
        <dbReference type="ARBA" id="ARBA00022741"/>
    </source>
</evidence>
<dbReference type="GO" id="GO:0016887">
    <property type="term" value="F:ATP hydrolysis activity"/>
    <property type="evidence" value="ECO:0007669"/>
    <property type="project" value="InterPro"/>
</dbReference>
<proteinExistence type="predicted"/>
<evidence type="ECO:0000259" key="4">
    <source>
        <dbReference type="Pfam" id="PF00005"/>
    </source>
</evidence>
<dbReference type="EMBL" id="JAAWWB010000010">
    <property type="protein sequence ID" value="KAG6774617.1"/>
    <property type="molecule type" value="Genomic_DNA"/>
</dbReference>
<dbReference type="OrthoDB" id="6512918at2759"/>
<keyword evidence="6" id="KW-1185">Reference proteome</keyword>
<dbReference type="InterPro" id="IPR003439">
    <property type="entry name" value="ABC_transporter-like_ATP-bd"/>
</dbReference>
<evidence type="ECO:0000313" key="5">
    <source>
        <dbReference type="EMBL" id="KAG6774617.1"/>
    </source>
</evidence>
<protein>
    <recommendedName>
        <fullName evidence="4">ABC transporter domain-containing protein</fullName>
    </recommendedName>
</protein>
<evidence type="ECO:0000256" key="2">
    <source>
        <dbReference type="ARBA" id="ARBA00022840"/>
    </source>
</evidence>
<dbReference type="Pfam" id="PF00005">
    <property type="entry name" value="ABC_tran"/>
    <property type="match status" value="1"/>
</dbReference>
<dbReference type="PANTHER" id="PTHR43158:SF2">
    <property type="entry name" value="SKFA PEPTIDE EXPORT ATP-BINDING PROTEIN SKFE"/>
    <property type="match status" value="1"/>
</dbReference>
<feature type="region of interest" description="Disordered" evidence="3">
    <location>
        <begin position="1"/>
        <end position="20"/>
    </location>
</feature>
<organism evidence="5 6">
    <name type="scientific">Populus tomentosa</name>
    <name type="common">Chinese white poplar</name>
    <dbReference type="NCBI Taxonomy" id="118781"/>
    <lineage>
        <taxon>Eukaryota</taxon>
        <taxon>Viridiplantae</taxon>
        <taxon>Streptophyta</taxon>
        <taxon>Embryophyta</taxon>
        <taxon>Tracheophyta</taxon>
        <taxon>Spermatophyta</taxon>
        <taxon>Magnoliopsida</taxon>
        <taxon>eudicotyledons</taxon>
        <taxon>Gunneridae</taxon>
        <taxon>Pentapetalae</taxon>
        <taxon>rosids</taxon>
        <taxon>fabids</taxon>
        <taxon>Malpighiales</taxon>
        <taxon>Salicaceae</taxon>
        <taxon>Saliceae</taxon>
        <taxon>Populus</taxon>
    </lineage>
</organism>
<evidence type="ECO:0000313" key="6">
    <source>
        <dbReference type="Proteomes" id="UP000886885"/>
    </source>
</evidence>
<dbReference type="AlphaFoldDB" id="A0A8X7ZUT7"/>
<keyword evidence="1" id="KW-0547">Nucleotide-binding</keyword>